<dbReference type="RefSeq" id="WP_053604855.1">
    <property type="nucleotide sequence ID" value="NZ_CP012600.1"/>
</dbReference>
<dbReference type="PATRIC" id="fig|1441095.3.peg.3695"/>
<dbReference type="Gene3D" id="1.20.1270.360">
    <property type="match status" value="1"/>
</dbReference>
<accession>A0A0M5JM59</accession>
<reference evidence="1 2" key="2">
    <citation type="journal article" date="2016" name="Int. J. Syst. Evol. Microbiol.">
        <title>Bacillus gobiensis sp. nov., isolated from a soil sample.</title>
        <authorList>
            <person name="Liu B."/>
            <person name="Liu G.H."/>
            <person name="Cetin S."/>
            <person name="Schumann P."/>
            <person name="Pan Z.Z."/>
            <person name="Chen Q.Q."/>
        </authorList>
    </citation>
    <scope>NUCLEOTIDE SEQUENCE [LARGE SCALE GENOMIC DNA]</scope>
    <source>
        <strain evidence="1 2">FJAT-4402</strain>
    </source>
</reference>
<reference evidence="2" key="1">
    <citation type="submission" date="2015-08" db="EMBL/GenBank/DDBJ databases">
        <title>Genome sequencing project for genomic taxonomy and phylogenomics of Bacillus-like bacteria.</title>
        <authorList>
            <person name="Liu B."/>
            <person name="Wang J."/>
            <person name="Zhu Y."/>
            <person name="Liu G."/>
            <person name="Chen Q."/>
            <person name="Chen Z."/>
            <person name="Lan J."/>
            <person name="Che J."/>
            <person name="Ge C."/>
            <person name="Shi H."/>
            <person name="Pan Z."/>
            <person name="Liu X."/>
        </authorList>
    </citation>
    <scope>NUCLEOTIDE SEQUENCE [LARGE SCALE GENOMIC DNA]</scope>
    <source>
        <strain evidence="2">FJAT-4402</strain>
    </source>
</reference>
<dbReference type="InterPro" id="IPR005560">
    <property type="entry name" value="Csp_YhjQ"/>
</dbReference>
<proteinExistence type="predicted"/>
<dbReference type="Proteomes" id="UP000067625">
    <property type="component" value="Chromosome"/>
</dbReference>
<dbReference type="PANTHER" id="PTHR37310">
    <property type="entry name" value="CYTOPLASMIC PROTEIN-RELATED"/>
    <property type="match status" value="1"/>
</dbReference>
<evidence type="ECO:0000313" key="1">
    <source>
        <dbReference type="EMBL" id="ALC83027.1"/>
    </source>
</evidence>
<dbReference type="PANTHER" id="PTHR37310:SF1">
    <property type="entry name" value="CYTOPLASMIC PROTEIN"/>
    <property type="match status" value="1"/>
</dbReference>
<dbReference type="Pfam" id="PF03860">
    <property type="entry name" value="Csp"/>
    <property type="match status" value="1"/>
</dbReference>
<organism evidence="1 2">
    <name type="scientific">Bacillus gobiensis</name>
    <dbReference type="NCBI Taxonomy" id="1441095"/>
    <lineage>
        <taxon>Bacteria</taxon>
        <taxon>Bacillati</taxon>
        <taxon>Bacillota</taxon>
        <taxon>Bacilli</taxon>
        <taxon>Bacillales</taxon>
        <taxon>Bacillaceae</taxon>
        <taxon>Bacillus</taxon>
    </lineage>
</organism>
<dbReference type="InterPro" id="IPR044543">
    <property type="entry name" value="YHJQ-like"/>
</dbReference>
<dbReference type="CDD" id="cd08026">
    <property type="entry name" value="DUF326"/>
    <property type="match status" value="1"/>
</dbReference>
<keyword evidence="2" id="KW-1185">Reference proteome</keyword>
<evidence type="ECO:0000313" key="2">
    <source>
        <dbReference type="Proteomes" id="UP000067625"/>
    </source>
</evidence>
<dbReference type="EMBL" id="CP012600">
    <property type="protein sequence ID" value="ALC83027.1"/>
    <property type="molecule type" value="Genomic_DNA"/>
</dbReference>
<gene>
    <name evidence="1" type="ORF">AM592_16680</name>
</gene>
<dbReference type="AlphaFoldDB" id="A0A0M5JM59"/>
<dbReference type="STRING" id="1441095.AM592_16680"/>
<dbReference type="OrthoDB" id="5396211at2"/>
<protein>
    <submittedName>
        <fullName evidence="1">Ferredoxin</fullName>
    </submittedName>
</protein>
<name>A0A0M5JM59_9BACI</name>
<sequence length="108" mass="12254">MPHEQYQKLLQTLHECMTECNHCFDACLKEEDMKMMSECIRLDRECAEICGYLEQAIARGTPFVSELASVCAAVCEACGNECKKHDHDHCQKCAETCFKCADHCKEVA</sequence>